<dbReference type="Proteomes" id="UP001595712">
    <property type="component" value="Unassembled WGS sequence"/>
</dbReference>
<proteinExistence type="predicted"/>
<protein>
    <submittedName>
        <fullName evidence="2">RNA-guided endonuclease InsQ/TnpB family protein</fullName>
    </submittedName>
</protein>
<name>A0ABV7Q903_9ACTN</name>
<keyword evidence="2" id="KW-0255">Endonuclease</keyword>
<evidence type="ECO:0000259" key="1">
    <source>
        <dbReference type="Pfam" id="PF12323"/>
    </source>
</evidence>
<sequence length="142" mass="15769">MVALRYQYRIYPTRPQARMLARTFGCVRTVYNDALRIFQDAWRAGGDRPSMGAVAKAVTTDVKRTGERAWSAEVSAVPLQQALCDLATAYTDFFASVSGKRPGPRIGPPRFKKRAARQAARFNRNAFSVVSGGNLEERGTRP</sequence>
<organism evidence="2 3">
    <name type="scientific">Glycomyces rhizosphaerae</name>
    <dbReference type="NCBI Taxonomy" id="2054422"/>
    <lineage>
        <taxon>Bacteria</taxon>
        <taxon>Bacillati</taxon>
        <taxon>Actinomycetota</taxon>
        <taxon>Actinomycetes</taxon>
        <taxon>Glycomycetales</taxon>
        <taxon>Glycomycetaceae</taxon>
        <taxon>Glycomyces</taxon>
    </lineage>
</organism>
<evidence type="ECO:0000313" key="3">
    <source>
        <dbReference type="Proteomes" id="UP001595712"/>
    </source>
</evidence>
<feature type="domain" description="Transposase putative helix-turn-helix" evidence="1">
    <location>
        <begin position="1"/>
        <end position="46"/>
    </location>
</feature>
<dbReference type="EMBL" id="JBHRWO010000021">
    <property type="protein sequence ID" value="MFC3495602.1"/>
    <property type="molecule type" value="Genomic_DNA"/>
</dbReference>
<keyword evidence="2" id="KW-0378">Hydrolase</keyword>
<dbReference type="GO" id="GO:0004519">
    <property type="term" value="F:endonuclease activity"/>
    <property type="evidence" value="ECO:0007669"/>
    <property type="project" value="UniProtKB-KW"/>
</dbReference>
<keyword evidence="2" id="KW-0540">Nuclease</keyword>
<accession>A0ABV7Q903</accession>
<comment type="caution">
    <text evidence="2">The sequence shown here is derived from an EMBL/GenBank/DDBJ whole genome shotgun (WGS) entry which is preliminary data.</text>
</comment>
<evidence type="ECO:0000313" key="2">
    <source>
        <dbReference type="EMBL" id="MFC3495602.1"/>
    </source>
</evidence>
<dbReference type="Pfam" id="PF12323">
    <property type="entry name" value="HTH_OrfB_IS605"/>
    <property type="match status" value="1"/>
</dbReference>
<reference evidence="3" key="1">
    <citation type="journal article" date="2019" name="Int. J. Syst. Evol. Microbiol.">
        <title>The Global Catalogue of Microorganisms (GCM) 10K type strain sequencing project: providing services to taxonomists for standard genome sequencing and annotation.</title>
        <authorList>
            <consortium name="The Broad Institute Genomics Platform"/>
            <consortium name="The Broad Institute Genome Sequencing Center for Infectious Disease"/>
            <person name="Wu L."/>
            <person name="Ma J."/>
        </authorList>
    </citation>
    <scope>NUCLEOTIDE SEQUENCE [LARGE SCALE GENOMIC DNA]</scope>
    <source>
        <strain evidence="3">CGMCC 4.7396</strain>
    </source>
</reference>
<gene>
    <name evidence="2" type="ORF">ACFO8M_24225</name>
</gene>
<dbReference type="RefSeq" id="WP_387980804.1">
    <property type="nucleotide sequence ID" value="NZ_JBHRWO010000021.1"/>
</dbReference>
<dbReference type="InterPro" id="IPR021027">
    <property type="entry name" value="Transposase_put_HTH"/>
</dbReference>
<keyword evidence="3" id="KW-1185">Reference proteome</keyword>